<evidence type="ECO:0000313" key="4">
    <source>
        <dbReference type="EMBL" id="MBG0562456.1"/>
    </source>
</evidence>
<dbReference type="InterPro" id="IPR011004">
    <property type="entry name" value="Trimer_LpxA-like_sf"/>
</dbReference>
<feature type="active site" description="Proton acceptor" evidence="1">
    <location>
        <position position="146"/>
    </location>
</feature>
<comment type="caution">
    <text evidence="4">The sequence shown here is derived from an EMBL/GenBank/DDBJ whole genome shotgun (WGS) entry which is preliminary data.</text>
</comment>
<protein>
    <submittedName>
        <fullName evidence="4">NeuD/PglB/VioB family sugar acetyltransferase</fullName>
    </submittedName>
</protein>
<sequence>MGTVRRPIVIVGCGGHGREIFGIISAVNHAEGDPWKVVGFLDDAPTESNLGRLDRLGVAWLGPGASLAQLDAHYVIGIGDPRVRAVVAAELDPLGRPAARLVHPAATVGLDNDLADGVVVFAGARITTNVSLGRHVHVNQNATVGHDSVLAEFVQVNPVAAVSGDCRIGREVLIGTSASVLQGRAVGDRSTVGAGACVVRDVSPDKIVKGVPAA</sequence>
<feature type="binding site" evidence="2">
    <location>
        <position position="79"/>
    </location>
    <ligand>
        <name>substrate</name>
    </ligand>
</feature>
<dbReference type="PANTHER" id="PTHR43300">
    <property type="entry name" value="ACETYLTRANSFERASE"/>
    <property type="match status" value="1"/>
</dbReference>
<dbReference type="AlphaFoldDB" id="A0A931FZ01"/>
<gene>
    <name evidence="4" type="ORF">I4J89_13380</name>
</gene>
<organism evidence="4 5">
    <name type="scientific">Actinoplanes aureus</name>
    <dbReference type="NCBI Taxonomy" id="2792083"/>
    <lineage>
        <taxon>Bacteria</taxon>
        <taxon>Bacillati</taxon>
        <taxon>Actinomycetota</taxon>
        <taxon>Actinomycetes</taxon>
        <taxon>Micromonosporales</taxon>
        <taxon>Micromonosporaceae</taxon>
        <taxon>Actinoplanes</taxon>
    </lineage>
</organism>
<reference evidence="4" key="1">
    <citation type="submission" date="2020-11" db="EMBL/GenBank/DDBJ databases">
        <title>Isolation and identification of active actinomycetes.</title>
        <authorList>
            <person name="Sun X."/>
        </authorList>
    </citation>
    <scope>NUCLEOTIDE SEQUENCE</scope>
    <source>
        <strain evidence="4">NEAU-A11</strain>
    </source>
</reference>
<dbReference type="Proteomes" id="UP000598146">
    <property type="component" value="Unassembled WGS sequence"/>
</dbReference>
<dbReference type="NCBIfam" id="TIGR03570">
    <property type="entry name" value="NeuD_NnaD"/>
    <property type="match status" value="1"/>
</dbReference>
<dbReference type="Pfam" id="PF17836">
    <property type="entry name" value="PglD_N"/>
    <property type="match status" value="1"/>
</dbReference>
<evidence type="ECO:0000256" key="1">
    <source>
        <dbReference type="PIRSR" id="PIRSR620019-1"/>
    </source>
</evidence>
<dbReference type="SUPFAM" id="SSF51161">
    <property type="entry name" value="Trimeric LpxA-like enzymes"/>
    <property type="match status" value="1"/>
</dbReference>
<proteinExistence type="predicted"/>
<dbReference type="RefSeq" id="WP_196414230.1">
    <property type="nucleotide sequence ID" value="NZ_JADQTO010000005.1"/>
</dbReference>
<feature type="site" description="Increases basicity of active site His" evidence="1">
    <location>
        <position position="147"/>
    </location>
</feature>
<dbReference type="InterPro" id="IPR020019">
    <property type="entry name" value="AcTrfase_PglD-like"/>
</dbReference>
<dbReference type="InterPro" id="IPR050179">
    <property type="entry name" value="Trans_hexapeptide_repeat"/>
</dbReference>
<dbReference type="PANTHER" id="PTHR43300:SF7">
    <property type="entry name" value="UDP-N-ACETYLBACILLOSAMINE N-ACETYLTRANSFERASE"/>
    <property type="match status" value="1"/>
</dbReference>
<dbReference type="Gene3D" id="3.40.50.20">
    <property type="match status" value="1"/>
</dbReference>
<evidence type="ECO:0000259" key="3">
    <source>
        <dbReference type="Pfam" id="PF17836"/>
    </source>
</evidence>
<feature type="domain" description="PglD N-terminal" evidence="3">
    <location>
        <begin position="8"/>
        <end position="90"/>
    </location>
</feature>
<dbReference type="EMBL" id="JADQTO010000005">
    <property type="protein sequence ID" value="MBG0562456.1"/>
    <property type="molecule type" value="Genomic_DNA"/>
</dbReference>
<dbReference type="CDD" id="cd03360">
    <property type="entry name" value="LbH_AT_putative"/>
    <property type="match status" value="1"/>
</dbReference>
<dbReference type="Gene3D" id="2.160.10.10">
    <property type="entry name" value="Hexapeptide repeat proteins"/>
    <property type="match status" value="1"/>
</dbReference>
<evidence type="ECO:0000313" key="5">
    <source>
        <dbReference type="Proteomes" id="UP000598146"/>
    </source>
</evidence>
<name>A0A931FZ01_9ACTN</name>
<dbReference type="InterPro" id="IPR041561">
    <property type="entry name" value="PglD_N"/>
</dbReference>
<accession>A0A931FZ01</accession>
<keyword evidence="5" id="KW-1185">Reference proteome</keyword>
<evidence type="ECO:0000256" key="2">
    <source>
        <dbReference type="PIRSR" id="PIRSR620019-2"/>
    </source>
</evidence>